<reference evidence="1" key="1">
    <citation type="submission" date="2020-10" db="EMBL/GenBank/DDBJ databases">
        <authorList>
            <person name="Gilroy R."/>
        </authorList>
    </citation>
    <scope>NUCLEOTIDE SEQUENCE</scope>
    <source>
        <strain evidence="1">B3-1481</strain>
    </source>
</reference>
<evidence type="ECO:0000313" key="1">
    <source>
        <dbReference type="EMBL" id="MBO8479613.1"/>
    </source>
</evidence>
<dbReference type="PANTHER" id="PTHR41317">
    <property type="entry name" value="PD-(D_E)XK NUCLEASE FAMILY TRANSPOSASE"/>
    <property type="match status" value="1"/>
</dbReference>
<dbReference type="Proteomes" id="UP000823769">
    <property type="component" value="Unassembled WGS sequence"/>
</dbReference>
<dbReference type="AlphaFoldDB" id="A0A9D9NNJ0"/>
<reference evidence="1" key="2">
    <citation type="journal article" date="2021" name="PeerJ">
        <title>Extensive microbial diversity within the chicken gut microbiome revealed by metagenomics and culture.</title>
        <authorList>
            <person name="Gilroy R."/>
            <person name="Ravi A."/>
            <person name="Getino M."/>
            <person name="Pursley I."/>
            <person name="Horton D.L."/>
            <person name="Alikhan N.F."/>
            <person name="Baker D."/>
            <person name="Gharbi K."/>
            <person name="Hall N."/>
            <person name="Watson M."/>
            <person name="Adriaenssens E.M."/>
            <person name="Foster-Nyarko E."/>
            <person name="Jarju S."/>
            <person name="Secka A."/>
            <person name="Antonio M."/>
            <person name="Oren A."/>
            <person name="Chaudhuri R.R."/>
            <person name="La Ragione R."/>
            <person name="Hildebrand F."/>
            <person name="Pallen M.J."/>
        </authorList>
    </citation>
    <scope>NUCLEOTIDE SEQUENCE</scope>
    <source>
        <strain evidence="1">B3-1481</strain>
    </source>
</reference>
<dbReference type="PANTHER" id="PTHR41317:SF1">
    <property type="entry name" value="PD-(D_E)XK NUCLEASE FAMILY TRANSPOSASE"/>
    <property type="match status" value="1"/>
</dbReference>
<dbReference type="EMBL" id="JADILW010000009">
    <property type="protein sequence ID" value="MBO8479613.1"/>
    <property type="molecule type" value="Genomic_DNA"/>
</dbReference>
<accession>A0A9D9NNJ0</accession>
<evidence type="ECO:0000313" key="2">
    <source>
        <dbReference type="Proteomes" id="UP000823769"/>
    </source>
</evidence>
<protein>
    <submittedName>
        <fullName evidence="1">Rpn family recombination-promoting nuclease/putative transposase</fullName>
    </submittedName>
</protein>
<organism evidence="1 2">
    <name type="scientific">Candidatus Cryptobacteroides avistercoris</name>
    <dbReference type="NCBI Taxonomy" id="2840758"/>
    <lineage>
        <taxon>Bacteria</taxon>
        <taxon>Pseudomonadati</taxon>
        <taxon>Bacteroidota</taxon>
        <taxon>Bacteroidia</taxon>
        <taxon>Bacteroidales</taxon>
        <taxon>Candidatus Cryptobacteroides</taxon>
    </lineage>
</organism>
<proteinExistence type="predicted"/>
<dbReference type="Pfam" id="PF12784">
    <property type="entry name" value="PDDEXK_2"/>
    <property type="match status" value="1"/>
</dbReference>
<comment type="caution">
    <text evidence="1">The sequence shown here is derived from an EMBL/GenBank/DDBJ whole genome shotgun (WGS) entry which is preliminary data.</text>
</comment>
<name>A0A9D9NNJ0_9BACT</name>
<dbReference type="InterPro" id="IPR010106">
    <property type="entry name" value="RpnA"/>
</dbReference>
<sequence length="293" mass="33404">MEISTPKYVNPLSDSGFKALFCDPKNKQDLIALLNAFLPPERRVSGLEYASTELPGVTLSNKASRVDLRCTDEAGREFIVEVQRSAQPHFFRRCVYYASRIYTLGSERGDRQRYDLPPVYLIALTDRDFGFGRTAAEWEGRYTSRYTFRERESGQVEEETISIIFVELYRFGKRGYEECLTDEERWCWTLKNMGQMEREPGNGATLMLPELEHLLESGRIAGFGTEKRAKYDADMITERDMYNILETAKEEGFAEGKAKGKAEIARKMLAAGMPAEQITEFTGLTAEQLAALK</sequence>
<gene>
    <name evidence="1" type="ORF">IAB76_00670</name>
</gene>
<dbReference type="NCBIfam" id="TIGR01784">
    <property type="entry name" value="T_den_put_tspse"/>
    <property type="match status" value="1"/>
</dbReference>